<evidence type="ECO:0000313" key="5">
    <source>
        <dbReference type="Proteomes" id="UP000325313"/>
    </source>
</evidence>
<dbReference type="Proteomes" id="UP000325313">
    <property type="component" value="Unassembled WGS sequence"/>
</dbReference>
<comment type="caution">
    <text evidence="2">The sequence shown here is derived from an EMBL/GenBank/DDBJ whole genome shotgun (WGS) entry which is preliminary data.</text>
</comment>
<dbReference type="EMBL" id="VSWC01000001">
    <property type="protein sequence ID" value="KAA1118755.1"/>
    <property type="molecule type" value="Genomic_DNA"/>
</dbReference>
<gene>
    <name evidence="2" type="ORF">PGT21_004749</name>
    <name evidence="3" type="ORF">PGTUg99_016332</name>
</gene>
<name>A0A5B0R123_PUCGR</name>
<accession>A0A5B0R123</accession>
<evidence type="ECO:0000256" key="1">
    <source>
        <dbReference type="SAM" id="MobiDB-lite"/>
    </source>
</evidence>
<proteinExistence type="predicted"/>
<protein>
    <submittedName>
        <fullName evidence="2">Uncharacterized protein</fullName>
    </submittedName>
</protein>
<reference evidence="4 5" key="1">
    <citation type="submission" date="2019-05" db="EMBL/GenBank/DDBJ databases">
        <title>Emergence of the Ug99 lineage of the wheat stem rust pathogen through somatic hybridization.</title>
        <authorList>
            <person name="Li F."/>
            <person name="Upadhyaya N.M."/>
            <person name="Sperschneider J."/>
            <person name="Matny O."/>
            <person name="Nguyen-Phuc H."/>
            <person name="Mago R."/>
            <person name="Raley C."/>
            <person name="Miller M.E."/>
            <person name="Silverstein K.A.T."/>
            <person name="Henningsen E."/>
            <person name="Hirsch C.D."/>
            <person name="Visser B."/>
            <person name="Pretorius Z.A."/>
            <person name="Steffenson B.J."/>
            <person name="Schwessinger B."/>
            <person name="Dodds P.N."/>
            <person name="Figueroa M."/>
        </authorList>
    </citation>
    <scope>NUCLEOTIDE SEQUENCE [LARGE SCALE GENOMIC DNA]</scope>
    <source>
        <strain evidence="2">21-0</strain>
        <strain evidence="3 5">Ug99</strain>
    </source>
</reference>
<dbReference type="EMBL" id="VDEP01000039">
    <property type="protein sequence ID" value="KAA1135353.1"/>
    <property type="molecule type" value="Genomic_DNA"/>
</dbReference>
<dbReference type="Proteomes" id="UP000324748">
    <property type="component" value="Unassembled WGS sequence"/>
</dbReference>
<evidence type="ECO:0000313" key="2">
    <source>
        <dbReference type="EMBL" id="KAA1118755.1"/>
    </source>
</evidence>
<evidence type="ECO:0000313" key="3">
    <source>
        <dbReference type="EMBL" id="KAA1135353.1"/>
    </source>
</evidence>
<feature type="region of interest" description="Disordered" evidence="1">
    <location>
        <begin position="1"/>
        <end position="43"/>
    </location>
</feature>
<organism evidence="2 4">
    <name type="scientific">Puccinia graminis f. sp. tritici</name>
    <dbReference type="NCBI Taxonomy" id="56615"/>
    <lineage>
        <taxon>Eukaryota</taxon>
        <taxon>Fungi</taxon>
        <taxon>Dikarya</taxon>
        <taxon>Basidiomycota</taxon>
        <taxon>Pucciniomycotina</taxon>
        <taxon>Pucciniomycetes</taxon>
        <taxon>Pucciniales</taxon>
        <taxon>Pucciniaceae</taxon>
        <taxon>Puccinia</taxon>
    </lineage>
</organism>
<sequence>MGLETVMIGEVELHMPDVNEEEPTNKAPPESKGSSDESPDEADIKSMLESSVWSLHKSKEVLKTVTNRRMMQLHSSVLAANGLKERCESIRLFVEERCKGVQVSRTSDTTDVSKVGSMTGAKIEALVGSIVGEVWDCVKRAHELASKRKNKEEVGRKCSTESIGAFRKACWGIHETIKEGCRQPEDKQLC</sequence>
<evidence type="ECO:0000313" key="4">
    <source>
        <dbReference type="Proteomes" id="UP000324748"/>
    </source>
</evidence>
<dbReference type="AlphaFoldDB" id="A0A5B0R123"/>
<keyword evidence="4" id="KW-1185">Reference proteome</keyword>